<comment type="function">
    <text evidence="2">Catalyzes cis-trans isomerization of the C2-C3 double bond in maleate to yield fumarate.</text>
</comment>
<evidence type="ECO:0000313" key="4">
    <source>
        <dbReference type="Proteomes" id="UP000183900"/>
    </source>
</evidence>
<dbReference type="PANTHER" id="PTHR40267:SF1">
    <property type="entry name" value="BLR3294 PROTEIN"/>
    <property type="match status" value="1"/>
</dbReference>
<proteinExistence type="inferred from homology"/>
<evidence type="ECO:0000313" key="3">
    <source>
        <dbReference type="EMBL" id="CUA99270.1"/>
    </source>
</evidence>
<evidence type="ECO:0000256" key="2">
    <source>
        <dbReference type="HAMAP-Rule" id="MF_00943"/>
    </source>
</evidence>
<dbReference type="Proteomes" id="UP000183900">
    <property type="component" value="Unassembled WGS sequence"/>
</dbReference>
<protein>
    <recommendedName>
        <fullName evidence="2">Maleate isomerase</fullName>
        <ecNumber evidence="2">5.2.1.1</ecNumber>
    </recommendedName>
    <alternativeName>
        <fullName evidence="2">Maleate cis-trans isomerase</fullName>
    </alternativeName>
</protein>
<dbReference type="EMBL" id="CYHE01000012">
    <property type="protein sequence ID" value="CUA99270.1"/>
    <property type="molecule type" value="Genomic_DNA"/>
</dbReference>
<dbReference type="Gene3D" id="3.40.50.12500">
    <property type="match status" value="1"/>
</dbReference>
<comment type="catalytic activity">
    <reaction evidence="2">
        <text>maleate = fumarate</text>
        <dbReference type="Rhea" id="RHEA:13169"/>
        <dbReference type="ChEBI" id="CHEBI:29806"/>
        <dbReference type="ChEBI" id="CHEBI:30780"/>
        <dbReference type="EC" id="5.2.1.1"/>
    </reaction>
</comment>
<dbReference type="FunFam" id="3.40.50.12500:FF:000002">
    <property type="entry name" value="Maleate isomerase"/>
    <property type="match status" value="1"/>
</dbReference>
<feature type="binding site" evidence="2">
    <location>
        <begin position="198"/>
        <end position="199"/>
    </location>
    <ligand>
        <name>substrate</name>
    </ligand>
</feature>
<dbReference type="InterPro" id="IPR026286">
    <property type="entry name" value="MaiA/AMDase"/>
</dbReference>
<dbReference type="AlphaFoldDB" id="A0A0K6I816"/>
<organism evidence="3 4">
    <name type="scientific">Pannonibacter indicus</name>
    <dbReference type="NCBI Taxonomy" id="466044"/>
    <lineage>
        <taxon>Bacteria</taxon>
        <taxon>Pseudomonadati</taxon>
        <taxon>Pseudomonadota</taxon>
        <taxon>Alphaproteobacteria</taxon>
        <taxon>Hyphomicrobiales</taxon>
        <taxon>Stappiaceae</taxon>
        <taxon>Pannonibacter</taxon>
    </lineage>
</organism>
<feature type="modified residue" description="S-(2-succinyl)cysteine" evidence="2">
    <location>
        <position position="79"/>
    </location>
</feature>
<dbReference type="PIRSF" id="PIRSF015736">
    <property type="entry name" value="MI"/>
    <property type="match status" value="1"/>
</dbReference>
<dbReference type="GO" id="GO:0050076">
    <property type="term" value="F:maleate isomerase activity"/>
    <property type="evidence" value="ECO:0007669"/>
    <property type="project" value="UniProtKB-UniRule"/>
</dbReference>
<feature type="active site" description="Nucleophile" evidence="2">
    <location>
        <position position="79"/>
    </location>
</feature>
<dbReference type="InterPro" id="IPR053714">
    <property type="entry name" value="Iso_Racemase_Enz_sf"/>
</dbReference>
<feature type="binding site" evidence="2">
    <location>
        <position position="136"/>
    </location>
    <ligand>
        <name>substrate</name>
    </ligand>
</feature>
<dbReference type="InterPro" id="IPR028615">
    <property type="entry name" value="Maleate_isomerase"/>
</dbReference>
<feature type="active site" description="Proton donor" evidence="2">
    <location>
        <position position="197"/>
    </location>
</feature>
<comment type="miscellaneous">
    <text evidence="2">Reaction is initiated by nucleophilic attack of cysteine at the double bond, yielding a covalent succinylcysteine-like intermediate.</text>
</comment>
<feature type="binding site" evidence="2">
    <location>
        <position position="14"/>
    </location>
    <ligand>
        <name>substrate</name>
    </ligand>
</feature>
<name>A0A0K6I816_9HYPH</name>
<accession>A0A0K6I816</accession>
<sequence>MKTYRIGQIVPSSNVTMETEIPALLRMREQIAPERFTFHSSRMRMKHVTKEELAAMDADSDRCALELSDARVDVMGYACLVAIMAMGLGYHCQSQTRLHGVTAGNGNPAPVVTSAGALVEGLRAIGAKKIALVAPYMKPLTELVVAYIRNEGIEVSDWRALEIPDNLAVAAHDPMNLPGIVKGMKTDDVDAVVLSACVQMPSLPAVPMAEAITGKPVLTAAIATTWQMLKALDLGTRVPGGGRLLSGAY</sequence>
<keyword evidence="4" id="KW-1185">Reference proteome</keyword>
<comment type="similarity">
    <text evidence="2">Belongs to the maleate isomerase family.</text>
</comment>
<gene>
    <name evidence="2" type="primary">maiA</name>
    <name evidence="3" type="ORF">Ga0061067_11293</name>
</gene>
<dbReference type="PANTHER" id="PTHR40267">
    <property type="entry name" value="BLR3294 PROTEIN"/>
    <property type="match status" value="1"/>
</dbReference>
<keyword evidence="1 2" id="KW-0413">Isomerase</keyword>
<feature type="binding site" evidence="2">
    <location>
        <position position="166"/>
    </location>
    <ligand>
        <name>substrate</name>
    </ligand>
</feature>
<dbReference type="Pfam" id="PF17645">
    <property type="entry name" value="Amdase"/>
    <property type="match status" value="1"/>
</dbReference>
<evidence type="ECO:0000256" key="1">
    <source>
        <dbReference type="ARBA" id="ARBA00023235"/>
    </source>
</evidence>
<comment type="subunit">
    <text evidence="2">Homodimer.</text>
</comment>
<feature type="binding site" evidence="2">
    <location>
        <begin position="79"/>
        <end position="81"/>
    </location>
    <ligand>
        <name>substrate</name>
    </ligand>
</feature>
<dbReference type="EC" id="5.2.1.1" evidence="2"/>
<dbReference type="HAMAP" id="MF_00943">
    <property type="entry name" value="Maleate_isomerase"/>
    <property type="match status" value="1"/>
</dbReference>
<reference evidence="4" key="1">
    <citation type="submission" date="2015-08" db="EMBL/GenBank/DDBJ databases">
        <authorList>
            <person name="Varghese N."/>
        </authorList>
    </citation>
    <scope>NUCLEOTIDE SEQUENCE [LARGE SCALE GENOMIC DNA]</scope>
    <source>
        <strain evidence="4">DSM 23407</strain>
    </source>
</reference>